<gene>
    <name evidence="1" type="ORF">SETIT_4G115700v2</name>
</gene>
<reference evidence="1" key="1">
    <citation type="journal article" date="2012" name="Nat. Biotechnol.">
        <title>Reference genome sequence of the model plant Setaria.</title>
        <authorList>
            <person name="Bennetzen J.L."/>
            <person name="Schmutz J."/>
            <person name="Wang H."/>
            <person name="Percifield R."/>
            <person name="Hawkins J."/>
            <person name="Pontaroli A.C."/>
            <person name="Estep M."/>
            <person name="Feng L."/>
            <person name="Vaughn J.N."/>
            <person name="Grimwood J."/>
            <person name="Jenkins J."/>
            <person name="Barry K."/>
            <person name="Lindquist E."/>
            <person name="Hellsten U."/>
            <person name="Deshpande S."/>
            <person name="Wang X."/>
            <person name="Wu X."/>
            <person name="Mitros T."/>
            <person name="Triplett J."/>
            <person name="Yang X."/>
            <person name="Ye C.Y."/>
            <person name="Mauro-Herrera M."/>
            <person name="Wang L."/>
            <person name="Li P."/>
            <person name="Sharma M."/>
            <person name="Sharma R."/>
            <person name="Ronald P.C."/>
            <person name="Panaud O."/>
            <person name="Kellogg E.A."/>
            <person name="Brutnell T.P."/>
            <person name="Doust A.N."/>
            <person name="Tuskan G.A."/>
            <person name="Rokhsar D."/>
            <person name="Devos K.M."/>
        </authorList>
    </citation>
    <scope>NUCLEOTIDE SEQUENCE [LARGE SCALE GENOMIC DNA]</scope>
    <source>
        <strain evidence="1">Yugu1</strain>
    </source>
</reference>
<dbReference type="AlphaFoldDB" id="A0A368QTQ6"/>
<proteinExistence type="predicted"/>
<name>A0A368QTQ6_SETIT</name>
<accession>A0A368QTQ6</accession>
<reference evidence="1" key="2">
    <citation type="submission" date="2015-07" db="EMBL/GenBank/DDBJ databases">
        <authorList>
            <person name="Noorani M."/>
        </authorList>
    </citation>
    <scope>NUCLEOTIDE SEQUENCE</scope>
    <source>
        <strain evidence="1">Yugu1</strain>
    </source>
</reference>
<evidence type="ECO:0000313" key="1">
    <source>
        <dbReference type="EMBL" id="RCV21158.1"/>
    </source>
</evidence>
<dbReference type="EMBL" id="CM003531">
    <property type="protein sequence ID" value="RCV21158.1"/>
    <property type="molecule type" value="Genomic_DNA"/>
</dbReference>
<protein>
    <submittedName>
        <fullName evidence="1">Uncharacterized protein</fullName>
    </submittedName>
</protein>
<organism evidence="1">
    <name type="scientific">Setaria italica</name>
    <name type="common">Foxtail millet</name>
    <name type="synonym">Panicum italicum</name>
    <dbReference type="NCBI Taxonomy" id="4555"/>
    <lineage>
        <taxon>Eukaryota</taxon>
        <taxon>Viridiplantae</taxon>
        <taxon>Streptophyta</taxon>
        <taxon>Embryophyta</taxon>
        <taxon>Tracheophyta</taxon>
        <taxon>Spermatophyta</taxon>
        <taxon>Magnoliopsida</taxon>
        <taxon>Liliopsida</taxon>
        <taxon>Poales</taxon>
        <taxon>Poaceae</taxon>
        <taxon>PACMAD clade</taxon>
        <taxon>Panicoideae</taxon>
        <taxon>Panicodae</taxon>
        <taxon>Paniceae</taxon>
        <taxon>Cenchrinae</taxon>
        <taxon>Setaria</taxon>
    </lineage>
</organism>
<sequence length="141" mass="15442">MTVQHAASPIQKTIESVGWSVPPALPHHAPATPARPRCHRPGGRALILLRRAPIRLKRTVDSETKRLLDSPVFLPQTSSPVRLRIRFDLSSAASSRHSNPRMVGKRGPDRGRGIKLESSADVFVFQAVKVSSLTGCKKTLI</sequence>